<accession>A0A410QFL3</accession>
<gene>
    <name evidence="2" type="ORF">EQM13_14105</name>
</gene>
<dbReference type="RefSeq" id="WP_071140848.1">
    <property type="nucleotide sequence ID" value="NZ_CP035282.1"/>
</dbReference>
<evidence type="ECO:0000313" key="3">
    <source>
        <dbReference type="Proteomes" id="UP000287969"/>
    </source>
</evidence>
<dbReference type="OrthoDB" id="3192849at2"/>
<dbReference type="Pfam" id="PF11823">
    <property type="entry name" value="Se_S_carrier"/>
    <property type="match status" value="1"/>
</dbReference>
<evidence type="ECO:0000259" key="1">
    <source>
        <dbReference type="Pfam" id="PF11823"/>
    </source>
</evidence>
<feature type="domain" description="Putative Se/S carrier protein-like" evidence="1">
    <location>
        <begin position="5"/>
        <end position="73"/>
    </location>
</feature>
<dbReference type="EMBL" id="CP035282">
    <property type="protein sequence ID" value="QAT62618.1"/>
    <property type="molecule type" value="Genomic_DNA"/>
</dbReference>
<protein>
    <submittedName>
        <fullName evidence="2">DUF3343 domain-containing protein</fullName>
    </submittedName>
</protein>
<dbReference type="InterPro" id="IPR021778">
    <property type="entry name" value="Se/S_carrier-like"/>
</dbReference>
<dbReference type="AlphaFoldDB" id="A0A410QFL3"/>
<evidence type="ECO:0000313" key="2">
    <source>
        <dbReference type="EMBL" id="QAT62618.1"/>
    </source>
</evidence>
<proteinExistence type="predicted"/>
<dbReference type="Proteomes" id="UP000287969">
    <property type="component" value="Chromosome"/>
</dbReference>
<name>A0A410QFL3_9FIRM</name>
<dbReference type="KEGG" id="spoa:EQM13_14105"/>
<organism evidence="2 3">
    <name type="scientific">Acidilutibacter cellobiosedens</name>
    <dbReference type="NCBI Taxonomy" id="2507161"/>
    <lineage>
        <taxon>Bacteria</taxon>
        <taxon>Bacillati</taxon>
        <taxon>Bacillota</taxon>
        <taxon>Tissierellia</taxon>
        <taxon>Tissierellales</taxon>
        <taxon>Acidilutibacteraceae</taxon>
        <taxon>Acidilutibacter</taxon>
    </lineage>
</organism>
<keyword evidence="3" id="KW-1185">Reference proteome</keyword>
<sequence length="90" mass="10615">MDDFYCVITFHNIQEALSFESEMKKEHISIKLMPVPRQVSSSCGTAARIPCEIREEILKLCENKKININEFHEIHKDKKKNGFLKNFVRF</sequence>
<reference evidence="3" key="1">
    <citation type="submission" date="2019-01" db="EMBL/GenBank/DDBJ databases">
        <title>Draft genomes of a novel of Sporanaerobacter strains.</title>
        <authorList>
            <person name="Ma S."/>
        </authorList>
    </citation>
    <scope>NUCLEOTIDE SEQUENCE [LARGE SCALE GENOMIC DNA]</scope>
    <source>
        <strain evidence="3">NJN-17</strain>
    </source>
</reference>